<organism evidence="5 6">
    <name type="scientific">Endozoicomonas montiporae CL-33</name>
    <dbReference type="NCBI Taxonomy" id="570277"/>
    <lineage>
        <taxon>Bacteria</taxon>
        <taxon>Pseudomonadati</taxon>
        <taxon>Pseudomonadota</taxon>
        <taxon>Gammaproteobacteria</taxon>
        <taxon>Oceanospirillales</taxon>
        <taxon>Endozoicomonadaceae</taxon>
        <taxon>Endozoicomonas</taxon>
    </lineage>
</organism>
<accession>A0A142BB51</accession>
<feature type="compositionally biased region" description="Basic residues" evidence="2">
    <location>
        <begin position="124"/>
        <end position="135"/>
    </location>
</feature>
<evidence type="ECO:0008006" key="7">
    <source>
        <dbReference type="Google" id="ProtNLM"/>
    </source>
</evidence>
<gene>
    <name evidence="5" type="ORF">EZMO1_1834</name>
</gene>
<evidence type="ECO:0000259" key="3">
    <source>
        <dbReference type="Pfam" id="PF06056"/>
    </source>
</evidence>
<dbReference type="OrthoDB" id="8553810at2"/>
<dbReference type="Gene3D" id="3.40.50.300">
    <property type="entry name" value="P-loop containing nucleotide triphosphate hydrolases"/>
    <property type="match status" value="1"/>
</dbReference>
<protein>
    <recommendedName>
        <fullName evidence="7">Terminase</fullName>
    </recommendedName>
</protein>
<dbReference type="Pfam" id="PF03237">
    <property type="entry name" value="Terminase_6N"/>
    <property type="match status" value="1"/>
</dbReference>
<dbReference type="EMBL" id="CP013251">
    <property type="protein sequence ID" value="AMO55977.1"/>
    <property type="molecule type" value="Genomic_DNA"/>
</dbReference>
<dbReference type="PATRIC" id="fig|570277.3.peg.1976"/>
<keyword evidence="1" id="KW-1188">Viral release from host cell</keyword>
<sequence length="594" mass="68621">MKQYSDEIKIAARSLYIRKYTIPEIEDELSVPRRTLYYWQEQGDWQAFLRHESVEEAIQRRLTMLAEKNEKSDRDLNEMDRLIKQLRDLGKFRQTEIANSKLRAEPSDSDMVLEAAKGNNPASSKRKRNSKKKKIKNDVSILTAKDFKQKFHKNFFRYQHELAEAKQYRNRMLLKSRQIGATWWAAQEAFEDAVLTGDNQIFLSATRAQAEVFRSYIINLTKEHFDIELSGNPITLHTEKGPATLYFLSNNSKSAQSYHGHTYIDEFFWINKFNELYKVATGMAAHKKWRRTLFSTPSAVTHEAYDLWTGERYQKRFKRKRVEFPGFKEMQSGILCPDNQWRKIITLEDAEAGGCDLFDMAELKIEYSPDEFRNLFMCEFVDDTMGVFRLADLEVCGVDPEDWLDFDPKAARPIGNYPVWGGYDPSRHRDDATFVVVAPPLVPEGKFRVLEKHHWKDQSYIFQAERIKELTQKYNFQYIGIDTTGPGTGVIDIVKNFFPLATPIHYSIPTKTLLVQKTKGVIEAGRLEYPADWNDVGHAFLTIRQVSTGSGQMTYSAGRTNTTGHADVAWSIMHALINEPLDSGQQSRSVLAFG</sequence>
<evidence type="ECO:0000313" key="6">
    <source>
        <dbReference type="Proteomes" id="UP000071065"/>
    </source>
</evidence>
<evidence type="ECO:0000256" key="2">
    <source>
        <dbReference type="SAM" id="MobiDB-lite"/>
    </source>
</evidence>
<dbReference type="InterPro" id="IPR027417">
    <property type="entry name" value="P-loop_NTPase"/>
</dbReference>
<evidence type="ECO:0000259" key="4">
    <source>
        <dbReference type="Pfam" id="PF17289"/>
    </source>
</evidence>
<name>A0A142BB51_9GAMM</name>
<dbReference type="KEGG" id="emp:EZMO1_1834"/>
<feature type="domain" description="Terminase ATPase subunit N-terminal" evidence="3">
    <location>
        <begin position="8"/>
        <end position="63"/>
    </location>
</feature>
<proteinExistence type="predicted"/>
<dbReference type="RefSeq" id="WP_034873986.1">
    <property type="nucleotide sequence ID" value="NZ_CP013251.1"/>
</dbReference>
<dbReference type="AlphaFoldDB" id="A0A142BB51"/>
<dbReference type="STRING" id="570277.EZMO1_1834"/>
<reference evidence="5 6" key="1">
    <citation type="journal article" date="2016" name="Front. Microbiol.">
        <title>Genomic Insight into the Host-Endosymbiont Relationship of Endozoicomonas montiporae CL-33(T) with its Coral Host.</title>
        <authorList>
            <person name="Ding J.-Y."/>
            <person name="Shiu J.-H."/>
            <person name="Chen W.-M."/>
            <person name="Chiang Y.-R."/>
            <person name="Tang S.-L."/>
        </authorList>
    </citation>
    <scope>NUCLEOTIDE SEQUENCE [LARGE SCALE GENOMIC DNA]</scope>
    <source>
        <strain evidence="5 6">CL-33</strain>
    </source>
</reference>
<dbReference type="Gene3D" id="3.30.420.240">
    <property type="match status" value="1"/>
</dbReference>
<dbReference type="InterPro" id="IPR035421">
    <property type="entry name" value="Terminase_6C"/>
</dbReference>
<feature type="region of interest" description="Disordered" evidence="2">
    <location>
        <begin position="108"/>
        <end position="135"/>
    </location>
</feature>
<evidence type="ECO:0000313" key="5">
    <source>
        <dbReference type="EMBL" id="AMO55977.1"/>
    </source>
</evidence>
<dbReference type="Proteomes" id="UP000071065">
    <property type="component" value="Chromosome"/>
</dbReference>
<evidence type="ECO:0000256" key="1">
    <source>
        <dbReference type="ARBA" id="ARBA00022612"/>
    </source>
</evidence>
<feature type="domain" description="Terminase large subunit gp17-like C-terminal" evidence="4">
    <location>
        <begin position="421"/>
        <end position="578"/>
    </location>
</feature>
<dbReference type="InterPro" id="IPR010332">
    <property type="entry name" value="ATPase_terminase-su_N"/>
</dbReference>
<dbReference type="Pfam" id="PF06056">
    <property type="entry name" value="Terminase_5"/>
    <property type="match status" value="1"/>
</dbReference>
<dbReference type="Pfam" id="PF17289">
    <property type="entry name" value="Terminase_6C"/>
    <property type="match status" value="1"/>
</dbReference>